<dbReference type="InterPro" id="IPR035587">
    <property type="entry name" value="DUS-like_FMN-bd"/>
</dbReference>
<dbReference type="InterPro" id="IPR052582">
    <property type="entry name" value="tRNA-DUS-like"/>
</dbReference>
<dbReference type="EMBL" id="CCYA01000264">
    <property type="protein sequence ID" value="CEH15446.1"/>
    <property type="molecule type" value="Genomic_DNA"/>
</dbReference>
<comment type="cofactor">
    <cofactor evidence="1">
        <name>FMN</name>
        <dbReference type="ChEBI" id="CHEBI:58210"/>
    </cofactor>
</comment>
<name>A0A0P1BHZ7_9BASI</name>
<evidence type="ECO:0000313" key="12">
    <source>
        <dbReference type="Proteomes" id="UP000054845"/>
    </source>
</evidence>
<feature type="compositionally biased region" description="Basic and acidic residues" evidence="9">
    <location>
        <begin position="62"/>
        <end position="73"/>
    </location>
</feature>
<keyword evidence="2" id="KW-0285">Flavoprotein</keyword>
<evidence type="ECO:0000256" key="8">
    <source>
        <dbReference type="ARBA" id="ARBA00049447"/>
    </source>
</evidence>
<keyword evidence="4" id="KW-0507">mRNA processing</keyword>
<evidence type="ECO:0000256" key="2">
    <source>
        <dbReference type="ARBA" id="ARBA00022630"/>
    </source>
</evidence>
<comment type="catalytic activity">
    <reaction evidence="7">
        <text>a 5,6-dihydrouridine in mRNA + NAD(+) = a uridine in mRNA + NADH + H(+)</text>
        <dbReference type="Rhea" id="RHEA:69851"/>
        <dbReference type="Rhea" id="RHEA-COMP:14658"/>
        <dbReference type="Rhea" id="RHEA-COMP:17789"/>
        <dbReference type="ChEBI" id="CHEBI:15378"/>
        <dbReference type="ChEBI" id="CHEBI:57540"/>
        <dbReference type="ChEBI" id="CHEBI:57945"/>
        <dbReference type="ChEBI" id="CHEBI:65315"/>
        <dbReference type="ChEBI" id="CHEBI:74443"/>
    </reaction>
    <physiologicalReaction direction="right-to-left" evidence="7">
        <dbReference type="Rhea" id="RHEA:69853"/>
    </physiologicalReaction>
</comment>
<sequence>MAPVANLSPSRTTSGSDHPAKRQKLGLTTGNDAITTSNKGAVTEKELAALDDDELANASSTDGKKKKDEERAARSAALEIPGVVPESEWADLPSVLNARPKPPRVDFRTGLFLAPMVRSGHLPTRLLSLQYGADLVWGPEIVDRAIMGCERVVNETTGIVAFIKDDKEVFTTHPIEKSRVIFQLGSANPQWAYAAIKRLTAHDDVAGVDLNCGCPKPFSTIGGMGAHLLSTPDLLCDVLRAMRRAAPPHVTVSCKIRLLPTKEATQALVRQIIRTGCIENLTVHCRTKEMRPREAALPNRLQEVAEVVAEETGGALPLCCNGDAWDAKEAQSLMQLTGVKSIMIARGAEANPSCFHPDGVRSITAEVAPQMVRYAAAVENAFPNTKFCLSQLAYKSTSSFNPKAKPLKNSPNKREMINFREALAKSKSDEDLALVFGVDLDQVKNTSMADILRPVKEALEKKQIARPAEEPASTTKRDAIDIAHVQAASAKESIRHTENDTERSAEALGAEGSHRTLEHSAAARWTEAFWS</sequence>
<dbReference type="PANTHER" id="PTHR45936:SF1">
    <property type="entry name" value="TRNA-DIHYDROURIDINE(20) SYNTHASE [NAD(P)+]-LIKE"/>
    <property type="match status" value="1"/>
</dbReference>
<reference evidence="12" key="1">
    <citation type="submission" date="2014-09" db="EMBL/GenBank/DDBJ databases">
        <authorList>
            <person name="Sharma Rahul"/>
            <person name="Thines Marco"/>
        </authorList>
    </citation>
    <scope>NUCLEOTIDE SEQUENCE [LARGE SCALE GENOMIC DNA]</scope>
</reference>
<dbReference type="STRING" id="401625.A0A0P1BHZ7"/>
<keyword evidence="6" id="KW-0560">Oxidoreductase</keyword>
<feature type="compositionally biased region" description="Polar residues" evidence="9">
    <location>
        <begin position="26"/>
        <end position="40"/>
    </location>
</feature>
<comment type="catalytic activity">
    <reaction evidence="8">
        <text>a 5,6-dihydrouridine in mRNA + NADP(+) = a uridine in mRNA + NADPH + H(+)</text>
        <dbReference type="Rhea" id="RHEA:69855"/>
        <dbReference type="Rhea" id="RHEA-COMP:14658"/>
        <dbReference type="Rhea" id="RHEA-COMP:17789"/>
        <dbReference type="ChEBI" id="CHEBI:15378"/>
        <dbReference type="ChEBI" id="CHEBI:57783"/>
        <dbReference type="ChEBI" id="CHEBI:58349"/>
        <dbReference type="ChEBI" id="CHEBI:65315"/>
        <dbReference type="ChEBI" id="CHEBI:74443"/>
    </reaction>
    <physiologicalReaction direction="right-to-left" evidence="8">
        <dbReference type="Rhea" id="RHEA:69857"/>
    </physiologicalReaction>
</comment>
<organism evidence="11 12">
    <name type="scientific">Ceraceosorus bombacis</name>
    <dbReference type="NCBI Taxonomy" id="401625"/>
    <lineage>
        <taxon>Eukaryota</taxon>
        <taxon>Fungi</taxon>
        <taxon>Dikarya</taxon>
        <taxon>Basidiomycota</taxon>
        <taxon>Ustilaginomycotina</taxon>
        <taxon>Exobasidiomycetes</taxon>
        <taxon>Ceraceosorales</taxon>
        <taxon>Ceraceosoraceae</taxon>
        <taxon>Ceraceosorus</taxon>
    </lineage>
</organism>
<evidence type="ECO:0000256" key="6">
    <source>
        <dbReference type="ARBA" id="ARBA00023002"/>
    </source>
</evidence>
<dbReference type="Gene3D" id="3.20.20.70">
    <property type="entry name" value="Aldolase class I"/>
    <property type="match status" value="1"/>
</dbReference>
<dbReference type="GO" id="GO:0050660">
    <property type="term" value="F:flavin adenine dinucleotide binding"/>
    <property type="evidence" value="ECO:0007669"/>
    <property type="project" value="InterPro"/>
</dbReference>
<dbReference type="GO" id="GO:0017150">
    <property type="term" value="F:tRNA dihydrouridine synthase activity"/>
    <property type="evidence" value="ECO:0007669"/>
    <property type="project" value="InterPro"/>
</dbReference>
<feature type="region of interest" description="Disordered" evidence="9">
    <location>
        <begin position="489"/>
        <end position="518"/>
    </location>
</feature>
<evidence type="ECO:0000256" key="5">
    <source>
        <dbReference type="ARBA" id="ARBA00022694"/>
    </source>
</evidence>
<feature type="compositionally biased region" description="Basic and acidic residues" evidence="9">
    <location>
        <begin position="492"/>
        <end position="505"/>
    </location>
</feature>
<evidence type="ECO:0000256" key="4">
    <source>
        <dbReference type="ARBA" id="ARBA00022664"/>
    </source>
</evidence>
<dbReference type="PROSITE" id="PS01136">
    <property type="entry name" value="UPF0034"/>
    <property type="match status" value="1"/>
</dbReference>
<dbReference type="InterPro" id="IPR018517">
    <property type="entry name" value="tRNA_hU_synthase_CS"/>
</dbReference>
<evidence type="ECO:0000256" key="3">
    <source>
        <dbReference type="ARBA" id="ARBA00022643"/>
    </source>
</evidence>
<dbReference type="PANTHER" id="PTHR45936">
    <property type="entry name" value="TRNA-DIHYDROURIDINE(20) SYNTHASE [NAD(P)+]-LIKE"/>
    <property type="match status" value="1"/>
</dbReference>
<dbReference type="Pfam" id="PF01207">
    <property type="entry name" value="Dus"/>
    <property type="match status" value="1"/>
</dbReference>
<feature type="region of interest" description="Disordered" evidence="9">
    <location>
        <begin position="1"/>
        <end position="73"/>
    </location>
</feature>
<dbReference type="CDD" id="cd02801">
    <property type="entry name" value="DUS_like_FMN"/>
    <property type="match status" value="1"/>
</dbReference>
<evidence type="ECO:0000256" key="1">
    <source>
        <dbReference type="ARBA" id="ARBA00001917"/>
    </source>
</evidence>
<dbReference type="InterPro" id="IPR013785">
    <property type="entry name" value="Aldolase_TIM"/>
</dbReference>
<dbReference type="Proteomes" id="UP000054845">
    <property type="component" value="Unassembled WGS sequence"/>
</dbReference>
<evidence type="ECO:0000313" key="11">
    <source>
        <dbReference type="EMBL" id="CEH15446.1"/>
    </source>
</evidence>
<keyword evidence="3" id="KW-0288">FMN</keyword>
<dbReference type="GO" id="GO:0005737">
    <property type="term" value="C:cytoplasm"/>
    <property type="evidence" value="ECO:0007669"/>
    <property type="project" value="TreeGrafter"/>
</dbReference>
<keyword evidence="12" id="KW-1185">Reference proteome</keyword>
<dbReference type="SUPFAM" id="SSF51395">
    <property type="entry name" value="FMN-linked oxidoreductases"/>
    <property type="match status" value="1"/>
</dbReference>
<protein>
    <submittedName>
        <fullName evidence="11">Trna-dihydrouridine synthase</fullName>
    </submittedName>
</protein>
<proteinExistence type="predicted"/>
<evidence type="ECO:0000259" key="10">
    <source>
        <dbReference type="Pfam" id="PF01207"/>
    </source>
</evidence>
<dbReference type="AlphaFoldDB" id="A0A0P1BHZ7"/>
<evidence type="ECO:0000256" key="9">
    <source>
        <dbReference type="SAM" id="MobiDB-lite"/>
    </source>
</evidence>
<evidence type="ECO:0000256" key="7">
    <source>
        <dbReference type="ARBA" id="ARBA00048342"/>
    </source>
</evidence>
<dbReference type="OrthoDB" id="10262250at2759"/>
<accession>A0A0P1BHZ7</accession>
<feature type="compositionally biased region" description="Polar residues" evidence="9">
    <location>
        <begin position="7"/>
        <end position="16"/>
    </location>
</feature>
<dbReference type="GO" id="GO:0006397">
    <property type="term" value="P:mRNA processing"/>
    <property type="evidence" value="ECO:0007669"/>
    <property type="project" value="UniProtKB-KW"/>
</dbReference>
<feature type="domain" description="DUS-like FMN-binding" evidence="10">
    <location>
        <begin position="113"/>
        <end position="390"/>
    </location>
</feature>
<keyword evidence="5" id="KW-0819">tRNA processing</keyword>